<dbReference type="AlphaFoldDB" id="A0A143WN95"/>
<dbReference type="Proteomes" id="UP000075222">
    <property type="component" value="Chromosome I"/>
</dbReference>
<dbReference type="EMBL" id="LN998829">
    <property type="protein sequence ID" value="CUX76569.1"/>
    <property type="molecule type" value="Genomic_DNA"/>
</dbReference>
<organism evidence="1 2">
    <name type="scientific">Tremblaya princeps</name>
    <dbReference type="NCBI Taxonomy" id="189385"/>
    <lineage>
        <taxon>Bacteria</taxon>
        <taxon>Pseudomonadati</taxon>
        <taxon>Pseudomonadota</taxon>
        <taxon>Betaproteobacteria</taxon>
        <taxon>Candidatus Tremblayella</taxon>
    </lineage>
</organism>
<evidence type="ECO:0000313" key="1">
    <source>
        <dbReference type="EMBL" id="CUX76569.1"/>
    </source>
</evidence>
<reference evidence="2" key="1">
    <citation type="submission" date="2016-01" db="EMBL/GenBank/DDBJ databases">
        <authorList>
            <person name="Husnik F."/>
        </authorList>
    </citation>
    <scope>NUCLEOTIDE SEQUENCE [LARGE SCALE GENOMIC DNA]</scope>
</reference>
<sequence length="85" mass="9149">MRNAGLLSALRARGRANNGANWLSQGVAITLRAGPMASALMRLAMRISACASDRRACGQATRHIRSAVRLACTAREEGWRIGITR</sequence>
<protein>
    <submittedName>
        <fullName evidence="1">Putative 50S ribosomal subunit protein L23</fullName>
    </submittedName>
</protein>
<gene>
    <name evidence="1" type="primary">rplW</name>
    <name evidence="1" type="ORF">PMARG_TP00155</name>
</gene>
<name>A0A143WN95_TREPR</name>
<proteinExistence type="predicted"/>
<evidence type="ECO:0000313" key="2">
    <source>
        <dbReference type="Proteomes" id="UP000075222"/>
    </source>
</evidence>
<accession>A0A143WN95</accession>